<comment type="caution">
    <text evidence="1">The sequence shown here is derived from an EMBL/GenBank/DDBJ whole genome shotgun (WGS) entry which is preliminary data.</text>
</comment>
<evidence type="ECO:0000313" key="1">
    <source>
        <dbReference type="EMBL" id="PIM79162.1"/>
    </source>
</evidence>
<accession>A0A2G9EE68</accession>
<dbReference type="GeneID" id="93327090"/>
<dbReference type="RefSeq" id="WP_099957931.1">
    <property type="nucleotide sequence ID" value="NZ_PEQY01000001.1"/>
</dbReference>
<gene>
    <name evidence="1" type="ORF">CTM71_01215</name>
</gene>
<dbReference type="AlphaFoldDB" id="A0A2G9EE68"/>
<proteinExistence type="predicted"/>
<evidence type="ECO:0000313" key="2">
    <source>
        <dbReference type="Proteomes" id="UP000229011"/>
    </source>
</evidence>
<protein>
    <submittedName>
        <fullName evidence="1">Phage coat protein</fullName>
    </submittedName>
</protein>
<keyword evidence="1" id="KW-0946">Virion</keyword>
<reference evidence="1 2" key="1">
    <citation type="submission" date="2017-11" db="EMBL/GenBank/DDBJ databases">
        <title>Genome sequencing of Fusobacterium periodonticum KCOM 1259.</title>
        <authorList>
            <person name="Kook J.-K."/>
            <person name="Park S.-N."/>
            <person name="Lim Y.K."/>
        </authorList>
    </citation>
    <scope>NUCLEOTIDE SEQUENCE [LARGE SCALE GENOMIC DNA]</scope>
    <source>
        <strain evidence="1 2">KCOM 1259</strain>
    </source>
</reference>
<dbReference type="Proteomes" id="UP000229011">
    <property type="component" value="Unassembled WGS sequence"/>
</dbReference>
<sequence>MAKYFDSKTFNAEAFGKYSSRIPNTKKNELLKCGAIRGNDKIHDAFANQTGTHYAVLPMLGTIGGAPQNYNGSTDITSTSTKTFNRGVITIGRMAAWTEKDFSFDITGGVNFMDNVAAQIVEYWAEVYQNTLIKILKGVFSMTGAANLKFVEAHTLNITEKAGADGAVGATTLNTASQKACGDNKNIFKMAIMHSTVATNLENLQIIKYFTQTDANGMQREVGLATWNGRVVFIDDSMPIEEFEGEKYAKVTASHPEALKVTAAGNGEREVSVATVNGAKFDSKWTAKEGDYAALVPSGISYTTYLLGIGAFDYEDLGVLHPYEMARNPYKNGGEDTLISRKRLCYAPFGISYKTSTTISPDDADLENGANWELVKSEDKETIDHKAIPIARIISRG</sequence>
<dbReference type="EMBL" id="PEQY01000001">
    <property type="protein sequence ID" value="PIM79162.1"/>
    <property type="molecule type" value="Genomic_DNA"/>
</dbReference>
<organism evidence="1 2">
    <name type="scientific">Fusobacterium pseudoperiodonticum</name>
    <dbReference type="NCBI Taxonomy" id="2663009"/>
    <lineage>
        <taxon>Bacteria</taxon>
        <taxon>Fusobacteriati</taxon>
        <taxon>Fusobacteriota</taxon>
        <taxon>Fusobacteriia</taxon>
        <taxon>Fusobacteriales</taxon>
        <taxon>Fusobacteriaceae</taxon>
        <taxon>Fusobacterium</taxon>
    </lineage>
</organism>
<name>A0A2G9EE68_9FUSO</name>
<keyword evidence="1" id="KW-0167">Capsid protein</keyword>